<organism evidence="1 2">
    <name type="scientific">Romanomermis culicivorax</name>
    <name type="common">Nematode worm</name>
    <dbReference type="NCBI Taxonomy" id="13658"/>
    <lineage>
        <taxon>Eukaryota</taxon>
        <taxon>Metazoa</taxon>
        <taxon>Ecdysozoa</taxon>
        <taxon>Nematoda</taxon>
        <taxon>Enoplea</taxon>
        <taxon>Dorylaimia</taxon>
        <taxon>Mermithida</taxon>
        <taxon>Mermithoidea</taxon>
        <taxon>Mermithidae</taxon>
        <taxon>Romanomermis</taxon>
    </lineage>
</organism>
<reference evidence="2" key="1">
    <citation type="submission" date="2022-11" db="UniProtKB">
        <authorList>
            <consortium name="WormBaseParasite"/>
        </authorList>
    </citation>
    <scope>IDENTIFICATION</scope>
</reference>
<name>A0A915HRU5_ROMCU</name>
<protein>
    <submittedName>
        <fullName evidence="2">Uncharacterized protein</fullName>
    </submittedName>
</protein>
<dbReference type="Proteomes" id="UP000887565">
    <property type="component" value="Unplaced"/>
</dbReference>
<evidence type="ECO:0000313" key="1">
    <source>
        <dbReference type="Proteomes" id="UP000887565"/>
    </source>
</evidence>
<sequence length="72" mass="8494">MAFVNSLCEFPAKTIKPETPREILRFCSYKNAIDRQHFFDIDVENEMNLMPLTAGLILQRIQWIFGRADFKN</sequence>
<keyword evidence="1" id="KW-1185">Reference proteome</keyword>
<accession>A0A915HRU5</accession>
<evidence type="ECO:0000313" key="2">
    <source>
        <dbReference type="WBParaSite" id="nRc.2.0.1.t04155-RA"/>
    </source>
</evidence>
<dbReference type="WBParaSite" id="nRc.2.0.1.t04155-RA">
    <property type="protein sequence ID" value="nRc.2.0.1.t04155-RA"/>
    <property type="gene ID" value="nRc.2.0.1.g04155"/>
</dbReference>
<proteinExistence type="predicted"/>
<dbReference type="AlphaFoldDB" id="A0A915HRU5"/>